<name>A0A225NSR1_9RHOB</name>
<organism evidence="2 3">
    <name type="scientific">Marinibacterium profundimaris</name>
    <dbReference type="NCBI Taxonomy" id="1679460"/>
    <lineage>
        <taxon>Bacteria</taxon>
        <taxon>Pseudomonadati</taxon>
        <taxon>Pseudomonadota</taxon>
        <taxon>Alphaproteobacteria</taxon>
        <taxon>Rhodobacterales</taxon>
        <taxon>Paracoccaceae</taxon>
        <taxon>Marinibacterium</taxon>
    </lineage>
</organism>
<reference evidence="2 3" key="1">
    <citation type="submission" date="2013-04" db="EMBL/GenBank/DDBJ databases">
        <title>Oceanicola sp. 22II1-22F33 Genome Sequencing.</title>
        <authorList>
            <person name="Lai Q."/>
            <person name="Li G."/>
            <person name="Shao Z."/>
        </authorList>
    </citation>
    <scope>NUCLEOTIDE SEQUENCE [LARGE SCALE GENOMIC DNA]</scope>
    <source>
        <strain evidence="2 3">22II1-22F33</strain>
    </source>
</reference>
<dbReference type="RefSeq" id="WP_088648649.1">
    <property type="nucleotide sequence ID" value="NZ_AQQR01000001.1"/>
</dbReference>
<accession>A0A225NSR1</accession>
<comment type="caution">
    <text evidence="2">The sequence shown here is derived from an EMBL/GenBank/DDBJ whole genome shotgun (WGS) entry which is preliminary data.</text>
</comment>
<dbReference type="AlphaFoldDB" id="A0A225NSR1"/>
<keyword evidence="1" id="KW-0472">Membrane</keyword>
<dbReference type="InterPro" id="IPR018919">
    <property type="entry name" value="DUF2484"/>
</dbReference>
<feature type="transmembrane region" description="Helical" evidence="1">
    <location>
        <begin position="28"/>
        <end position="46"/>
    </location>
</feature>
<evidence type="ECO:0000313" key="2">
    <source>
        <dbReference type="EMBL" id="OWU77974.1"/>
    </source>
</evidence>
<sequence length="81" mass="8980">MTSIVLFCLWVVAANVVAMLPSRDGHWTAAYILIVVGIPLLGYLTWQNGPIVGFIGLVAGMSVLRWPLVMLTRWVKEKLGR</sequence>
<keyword evidence="1" id="KW-1133">Transmembrane helix</keyword>
<dbReference type="Proteomes" id="UP000215377">
    <property type="component" value="Unassembled WGS sequence"/>
</dbReference>
<evidence type="ECO:0000256" key="1">
    <source>
        <dbReference type="SAM" id="Phobius"/>
    </source>
</evidence>
<evidence type="ECO:0008006" key="4">
    <source>
        <dbReference type="Google" id="ProtNLM"/>
    </source>
</evidence>
<protein>
    <recommendedName>
        <fullName evidence="4">UDP-N-acetylmuramate--alanine ligase</fullName>
    </recommendedName>
</protein>
<evidence type="ECO:0000313" key="3">
    <source>
        <dbReference type="Proteomes" id="UP000215377"/>
    </source>
</evidence>
<dbReference type="OrthoDB" id="7862849at2"/>
<feature type="transmembrane region" description="Helical" evidence="1">
    <location>
        <begin position="53"/>
        <end position="75"/>
    </location>
</feature>
<dbReference type="EMBL" id="AQQR01000001">
    <property type="protein sequence ID" value="OWU77974.1"/>
    <property type="molecule type" value="Genomic_DNA"/>
</dbReference>
<dbReference type="Pfam" id="PF10658">
    <property type="entry name" value="DUF2484"/>
    <property type="match status" value="1"/>
</dbReference>
<keyword evidence="1" id="KW-0812">Transmembrane</keyword>
<proteinExistence type="predicted"/>
<keyword evidence="3" id="KW-1185">Reference proteome</keyword>
<gene>
    <name evidence="2" type="ORF">ATO3_04920</name>
</gene>